<dbReference type="eggNOG" id="COG1100">
    <property type="taxonomic scope" value="Bacteria"/>
</dbReference>
<evidence type="ECO:0000313" key="2">
    <source>
        <dbReference type="Proteomes" id="UP000051298"/>
    </source>
</evidence>
<dbReference type="Proteomes" id="UP000051298">
    <property type="component" value="Unassembled WGS sequence"/>
</dbReference>
<reference evidence="1 2" key="1">
    <citation type="submission" date="2015-09" db="EMBL/GenBank/DDBJ databases">
        <authorList>
            <consortium name="Swine Surveillance"/>
        </authorList>
    </citation>
    <scope>NUCLEOTIDE SEQUENCE [LARGE SCALE GENOMIC DNA]</scope>
    <source>
        <strain evidence="1 2">CECT 5294</strain>
    </source>
</reference>
<name>A0A0P1FI26_9RHOB</name>
<organism evidence="1 2">
    <name type="scientific">Thalassobacter stenotrophicus</name>
    <dbReference type="NCBI Taxonomy" id="266809"/>
    <lineage>
        <taxon>Bacteria</taxon>
        <taxon>Pseudomonadati</taxon>
        <taxon>Pseudomonadota</taxon>
        <taxon>Alphaproteobacteria</taxon>
        <taxon>Rhodobacterales</taxon>
        <taxon>Roseobacteraceae</taxon>
        <taxon>Thalassobacter</taxon>
    </lineage>
</organism>
<sequence length="327" mass="34222">MSRDGDHGTALAALHALLQSGGLSANARDVAEGLLKAMTSKTRLLIAGPESAGRDALANAICARAIPKAELFVADTPAAFDPSNGDICIWCTATFSSSELQVWQKVPDRLKSRSFLVPIADTITFSERLNDAQISYFQSIADSEFYGLFPIVLGAPLGPQNAELSSTLLREIVGMVSSQRVAAYVDAQSFLTSHRDEAAERGAAPNLAADTNQNASDQATQDAAQQALSVLAGYAKDLAPEMAGEAPEALTQILTTCSAAAEALAEAMQTHLAGAGVSSEFALLSEDARTAADNILLLSVEGGLSQTICAVTTLLQLRRELEILDAA</sequence>
<dbReference type="STRING" id="266809.PM03_14330"/>
<dbReference type="EMBL" id="CYRX01000024">
    <property type="protein sequence ID" value="CUH60128.1"/>
    <property type="molecule type" value="Genomic_DNA"/>
</dbReference>
<evidence type="ECO:0000313" key="1">
    <source>
        <dbReference type="EMBL" id="CUH60128.1"/>
    </source>
</evidence>
<proteinExistence type="predicted"/>
<protein>
    <submittedName>
        <fullName evidence="1">Uncharacterized protein</fullName>
    </submittedName>
</protein>
<dbReference type="RefSeq" id="WP_058123170.1">
    <property type="nucleotide sequence ID" value="NZ_CYRX01000024.1"/>
</dbReference>
<accession>A0A0P1FI26</accession>
<dbReference type="AlphaFoldDB" id="A0A0P1FI26"/>
<gene>
    <name evidence="1" type="ORF">THS5294_01417</name>
</gene>